<evidence type="ECO:0000313" key="3">
    <source>
        <dbReference type="Proteomes" id="UP001165393"/>
    </source>
</evidence>
<gene>
    <name evidence="2" type="ORF">NAF29_13365</name>
</gene>
<dbReference type="RefSeq" id="WP_251262138.1">
    <property type="nucleotide sequence ID" value="NZ_JAMQGP010000007.1"/>
</dbReference>
<dbReference type="Proteomes" id="UP001165393">
    <property type="component" value="Unassembled WGS sequence"/>
</dbReference>
<comment type="caution">
    <text evidence="2">The sequence shown here is derived from an EMBL/GenBank/DDBJ whole genome shotgun (WGS) entry which is preliminary data.</text>
</comment>
<feature type="chain" id="PRO_5041342216" description="PEP-CTERM protein-sorting domain-containing protein" evidence="1">
    <location>
        <begin position="26"/>
        <end position="244"/>
    </location>
</feature>
<evidence type="ECO:0000313" key="2">
    <source>
        <dbReference type="EMBL" id="MCM2680652.1"/>
    </source>
</evidence>
<name>A0AA41W7H3_9GAMM</name>
<protein>
    <recommendedName>
        <fullName evidence="4">PEP-CTERM protein-sorting domain-containing protein</fullName>
    </recommendedName>
</protein>
<keyword evidence="3" id="KW-1185">Reference proteome</keyword>
<sequence>MSILNSSRLALATVCFFLSVCSANAALVVSIEDAGVQHSTISNIAQTETFDAMSPVAFPASYNNNFGTYRKTAGSPSIKKAGKYGGADGIGNYLFIPRSNSSEIELIFNEAVAYFGFWWSAGDSGNRLSITTNHDYKEFVTSEILDANVLTDAHYGSPTSKTGNKNEPYAYVNLFATTPNDKIKSIRFYGKNFETDNHSASTSFVGYSGNFLTPIHEPSTIALFAFSAIFMTSLSRRKYANQVV</sequence>
<evidence type="ECO:0008006" key="4">
    <source>
        <dbReference type="Google" id="ProtNLM"/>
    </source>
</evidence>
<accession>A0AA41W7H3</accession>
<organism evidence="2 3">
    <name type="scientific">Echinimonas agarilytica</name>
    <dbReference type="NCBI Taxonomy" id="1215918"/>
    <lineage>
        <taxon>Bacteria</taxon>
        <taxon>Pseudomonadati</taxon>
        <taxon>Pseudomonadota</taxon>
        <taxon>Gammaproteobacteria</taxon>
        <taxon>Alteromonadales</taxon>
        <taxon>Echinimonadaceae</taxon>
        <taxon>Echinimonas</taxon>
    </lineage>
</organism>
<dbReference type="EMBL" id="JAMQGP010000007">
    <property type="protein sequence ID" value="MCM2680652.1"/>
    <property type="molecule type" value="Genomic_DNA"/>
</dbReference>
<evidence type="ECO:0000256" key="1">
    <source>
        <dbReference type="SAM" id="SignalP"/>
    </source>
</evidence>
<proteinExistence type="predicted"/>
<dbReference type="AlphaFoldDB" id="A0AA41W7H3"/>
<feature type="signal peptide" evidence="1">
    <location>
        <begin position="1"/>
        <end position="25"/>
    </location>
</feature>
<keyword evidence="1" id="KW-0732">Signal</keyword>
<reference evidence="2 3" key="1">
    <citation type="journal article" date="2013" name="Antonie Van Leeuwenhoek">
        <title>Echinimonas agarilytica gen. nov., sp. nov., a new gammaproteobacterium isolated from the sea urchin Strongylocentrotus intermedius.</title>
        <authorList>
            <person name="Nedashkovskaya O.I."/>
            <person name="Stenkova A.M."/>
            <person name="Zhukova N.V."/>
            <person name="Van Trappen S."/>
            <person name="Lee J.S."/>
            <person name="Kim S.B."/>
        </authorList>
    </citation>
    <scope>NUCLEOTIDE SEQUENCE [LARGE SCALE GENOMIC DNA]</scope>
    <source>
        <strain evidence="2 3">KMM 6351</strain>
    </source>
</reference>